<keyword evidence="4 5" id="KW-0472">Membrane</keyword>
<evidence type="ECO:0000256" key="1">
    <source>
        <dbReference type="ARBA" id="ARBA00022475"/>
    </source>
</evidence>
<keyword evidence="2 5" id="KW-0812">Transmembrane</keyword>
<dbReference type="RefSeq" id="WP_307260331.1">
    <property type="nucleotide sequence ID" value="NZ_JAUSVL010000001.1"/>
</dbReference>
<accession>A0AAE3VER7</accession>
<gene>
    <name evidence="6" type="ORF">J3R75_001097</name>
</gene>
<dbReference type="EMBL" id="JAUSVL010000001">
    <property type="protein sequence ID" value="MDQ0288990.1"/>
    <property type="molecule type" value="Genomic_DNA"/>
</dbReference>
<proteinExistence type="predicted"/>
<organism evidence="6 7">
    <name type="scientific">Oligosphaera ethanolica</name>
    <dbReference type="NCBI Taxonomy" id="760260"/>
    <lineage>
        <taxon>Bacteria</taxon>
        <taxon>Pseudomonadati</taxon>
        <taxon>Lentisphaerota</taxon>
        <taxon>Oligosphaeria</taxon>
        <taxon>Oligosphaerales</taxon>
        <taxon>Oligosphaeraceae</taxon>
        <taxon>Oligosphaera</taxon>
    </lineage>
</organism>
<evidence type="ECO:0000313" key="7">
    <source>
        <dbReference type="Proteomes" id="UP001238163"/>
    </source>
</evidence>
<evidence type="ECO:0000256" key="2">
    <source>
        <dbReference type="ARBA" id="ARBA00022692"/>
    </source>
</evidence>
<reference evidence="6" key="1">
    <citation type="submission" date="2023-07" db="EMBL/GenBank/DDBJ databases">
        <title>Genomic Encyclopedia of Type Strains, Phase IV (KMG-IV): sequencing the most valuable type-strain genomes for metagenomic binning, comparative biology and taxonomic classification.</title>
        <authorList>
            <person name="Goeker M."/>
        </authorList>
    </citation>
    <scope>NUCLEOTIDE SEQUENCE</scope>
    <source>
        <strain evidence="6">DSM 24202</strain>
    </source>
</reference>
<keyword evidence="7" id="KW-1185">Reference proteome</keyword>
<dbReference type="Pfam" id="PF12127">
    <property type="entry name" value="FloA"/>
    <property type="match status" value="1"/>
</dbReference>
<feature type="transmembrane region" description="Helical" evidence="5">
    <location>
        <begin position="6"/>
        <end position="28"/>
    </location>
</feature>
<sequence>MLQVILLLSIVLAVASAILLLWFVAFVVRHFPLWLEANAAGLGVGFIDLLTIHLRKLQPVELVDCLKVMRKAGVEVTLADLQSHQLAGGNLASIKSAVVGANKAGIKLGYRDIAAIDLAGRDVRDAVDSHINPKVLRCPVPGQPLVDGREPGVAGIAKDGIRLEVKARVTVRTRLDRLVGGAGEATILARVGEGIVTAIGHADSHRQILESPELIAQEILKRGLDSGTCFEILSVDIADIDVMDNVAARLSSQQADADKRIARAKAEERRANAVASNQEMLSQTMAMRARVVEARENLPLAVAAACDGNNLGSPQPIAALLPATMRFE</sequence>
<evidence type="ECO:0000256" key="4">
    <source>
        <dbReference type="ARBA" id="ARBA00023136"/>
    </source>
</evidence>
<protein>
    <submittedName>
        <fullName evidence="6">Uncharacterized protein YqfA (UPF0365 family)</fullName>
    </submittedName>
</protein>
<dbReference type="AlphaFoldDB" id="A0AAE3VER7"/>
<evidence type="ECO:0000256" key="3">
    <source>
        <dbReference type="ARBA" id="ARBA00022989"/>
    </source>
</evidence>
<keyword evidence="3 5" id="KW-1133">Transmembrane helix</keyword>
<comment type="caution">
    <text evidence="6">The sequence shown here is derived from an EMBL/GenBank/DDBJ whole genome shotgun (WGS) entry which is preliminary data.</text>
</comment>
<evidence type="ECO:0000256" key="5">
    <source>
        <dbReference type="SAM" id="Phobius"/>
    </source>
</evidence>
<dbReference type="Proteomes" id="UP001238163">
    <property type="component" value="Unassembled WGS sequence"/>
</dbReference>
<dbReference type="InterPro" id="IPR022853">
    <property type="entry name" value="FloA"/>
</dbReference>
<evidence type="ECO:0000313" key="6">
    <source>
        <dbReference type="EMBL" id="MDQ0288990.1"/>
    </source>
</evidence>
<keyword evidence="1" id="KW-1003">Cell membrane</keyword>
<name>A0AAE3VER7_9BACT</name>